<evidence type="ECO:0000256" key="1">
    <source>
        <dbReference type="SAM" id="Coils"/>
    </source>
</evidence>
<proteinExistence type="predicted"/>
<keyword evidence="3" id="KW-1185">Reference proteome</keyword>
<evidence type="ECO:0000313" key="2">
    <source>
        <dbReference type="EMBL" id="KAF2136246.1"/>
    </source>
</evidence>
<accession>A0A6A6AXA7</accession>
<dbReference type="Proteomes" id="UP000799438">
    <property type="component" value="Unassembled WGS sequence"/>
</dbReference>
<reference evidence="2" key="1">
    <citation type="journal article" date="2020" name="Stud. Mycol.">
        <title>101 Dothideomycetes genomes: a test case for predicting lifestyles and emergence of pathogens.</title>
        <authorList>
            <person name="Haridas S."/>
            <person name="Albert R."/>
            <person name="Binder M."/>
            <person name="Bloem J."/>
            <person name="Labutti K."/>
            <person name="Salamov A."/>
            <person name="Andreopoulos B."/>
            <person name="Baker S."/>
            <person name="Barry K."/>
            <person name="Bills G."/>
            <person name="Bluhm B."/>
            <person name="Cannon C."/>
            <person name="Castanera R."/>
            <person name="Culley D."/>
            <person name="Daum C."/>
            <person name="Ezra D."/>
            <person name="Gonzalez J."/>
            <person name="Henrissat B."/>
            <person name="Kuo A."/>
            <person name="Liang C."/>
            <person name="Lipzen A."/>
            <person name="Lutzoni F."/>
            <person name="Magnuson J."/>
            <person name="Mondo S."/>
            <person name="Nolan M."/>
            <person name="Ohm R."/>
            <person name="Pangilinan J."/>
            <person name="Park H.-J."/>
            <person name="Ramirez L."/>
            <person name="Alfaro M."/>
            <person name="Sun H."/>
            <person name="Tritt A."/>
            <person name="Yoshinaga Y."/>
            <person name="Zwiers L.-H."/>
            <person name="Turgeon B."/>
            <person name="Goodwin S."/>
            <person name="Spatafora J."/>
            <person name="Crous P."/>
            <person name="Grigoriev I."/>
        </authorList>
    </citation>
    <scope>NUCLEOTIDE SEQUENCE</scope>
    <source>
        <strain evidence="2">CBS 121167</strain>
    </source>
</reference>
<dbReference type="AlphaFoldDB" id="A0A6A6AXA7"/>
<evidence type="ECO:0000313" key="3">
    <source>
        <dbReference type="Proteomes" id="UP000799438"/>
    </source>
</evidence>
<dbReference type="RefSeq" id="XP_033391964.1">
    <property type="nucleotide sequence ID" value="XM_033542650.1"/>
</dbReference>
<dbReference type="OrthoDB" id="3902348at2759"/>
<name>A0A6A6AXA7_9PEZI</name>
<sequence length="502" mass="56419">MSASEIGGSMPVIRSITLTEPQLGSDTTGLDLESQHSVPTLPEEEVVPMIFPNWPPHQSEYVKIVEAMGKEGYPGLLKAVFDEERARDHASTREMDFDQFKEPAMRIVGAMPQPLLGHIISGNVHQAWVNEENGVRDYMDKLRQLMTPLPSQADINAPPPGIYQLMLVDDKGLSPTEFQLFEACSQLVIYCGADKDSNAAADQEIAMKIDNWKSSDWDINRTLNGARRYLCSDQNSMAVDQVKKQNLLKFRDAFCSGYFPETPYGELLGPLKQPLQYFGYSQMLADSLKDHIEHTGGSCIMYAVEAALNTCVKGGDKFRLRGGCIHQCVEPEDCVLAEVVFARLGHGYIESGCGFAVAPAGEPNPAPSDKEPTWWGHWQEWYLANTSLAKNAAWEVVRTKKGSIDIDNNILELMSCRDIVRNHKSDMEQLFKRILANRKKDEESFGKIIQKLVVEYKEELRQELQREEEAAINRAMEISARYGLNWGLDIGLKCPTEVWLSH</sequence>
<feature type="coiled-coil region" evidence="1">
    <location>
        <begin position="453"/>
        <end position="481"/>
    </location>
</feature>
<dbReference type="GeneID" id="54300147"/>
<dbReference type="EMBL" id="ML995527">
    <property type="protein sequence ID" value="KAF2136246.1"/>
    <property type="molecule type" value="Genomic_DNA"/>
</dbReference>
<organism evidence="2 3">
    <name type="scientific">Aplosporella prunicola CBS 121167</name>
    <dbReference type="NCBI Taxonomy" id="1176127"/>
    <lineage>
        <taxon>Eukaryota</taxon>
        <taxon>Fungi</taxon>
        <taxon>Dikarya</taxon>
        <taxon>Ascomycota</taxon>
        <taxon>Pezizomycotina</taxon>
        <taxon>Dothideomycetes</taxon>
        <taxon>Dothideomycetes incertae sedis</taxon>
        <taxon>Botryosphaeriales</taxon>
        <taxon>Aplosporellaceae</taxon>
        <taxon>Aplosporella</taxon>
    </lineage>
</organism>
<keyword evidence="1" id="KW-0175">Coiled coil</keyword>
<protein>
    <submittedName>
        <fullName evidence="2">Uncharacterized protein</fullName>
    </submittedName>
</protein>
<gene>
    <name evidence="2" type="ORF">K452DRAFT_302893</name>
</gene>